<proteinExistence type="inferred from homology"/>
<dbReference type="InterPro" id="IPR022450">
    <property type="entry name" value="TsaD"/>
</dbReference>
<keyword evidence="5 7" id="KW-0012">Acyltransferase</keyword>
<dbReference type="Proteomes" id="UP000030764">
    <property type="component" value="Unassembled WGS sequence"/>
</dbReference>
<dbReference type="NCBIfam" id="TIGR00329">
    <property type="entry name" value="gcp_kae1"/>
    <property type="match status" value="1"/>
</dbReference>
<dbReference type="InterPro" id="IPR017861">
    <property type="entry name" value="KAE1/TsaD"/>
</dbReference>
<keyword evidence="2 7" id="KW-0808">Transferase</keyword>
<accession>A0A085M723</accession>
<keyword evidence="10" id="KW-1185">Reference proteome</keyword>
<dbReference type="PANTHER" id="PTHR11735">
    <property type="entry name" value="TRNA N6-ADENOSINE THREONYLCARBAMOYLTRANSFERASE"/>
    <property type="match status" value="1"/>
</dbReference>
<dbReference type="EMBL" id="KL363221">
    <property type="protein sequence ID" value="KFD53019.1"/>
    <property type="molecule type" value="Genomic_DNA"/>
</dbReference>
<comment type="subcellular location">
    <subcellularLocation>
        <location evidence="7">Mitochondrion</location>
    </subcellularLocation>
</comment>
<dbReference type="NCBIfam" id="TIGR03723">
    <property type="entry name" value="T6A_TsaD_YgjD"/>
    <property type="match status" value="1"/>
</dbReference>
<evidence type="ECO:0000256" key="1">
    <source>
        <dbReference type="ARBA" id="ARBA00012156"/>
    </source>
</evidence>
<dbReference type="CDD" id="cd24134">
    <property type="entry name" value="ASKHA_NBD_OSGEPL1_QRI7_euk"/>
    <property type="match status" value="1"/>
</dbReference>
<dbReference type="Pfam" id="PF00814">
    <property type="entry name" value="TsaD"/>
    <property type="match status" value="1"/>
</dbReference>
<evidence type="ECO:0000259" key="8">
    <source>
        <dbReference type="Pfam" id="PF00814"/>
    </source>
</evidence>
<comment type="similarity">
    <text evidence="7">Belongs to the KAE1 / TsaD family.</text>
</comment>
<keyword evidence="3 7" id="KW-0819">tRNA processing</keyword>
<dbReference type="Gene3D" id="3.30.420.40">
    <property type="match status" value="2"/>
</dbReference>
<evidence type="ECO:0000256" key="5">
    <source>
        <dbReference type="ARBA" id="ARBA00023315"/>
    </source>
</evidence>
<dbReference type="GO" id="GO:0005739">
    <property type="term" value="C:mitochondrion"/>
    <property type="evidence" value="ECO:0007669"/>
    <property type="project" value="UniProtKB-SubCell"/>
</dbReference>
<evidence type="ECO:0000313" key="10">
    <source>
        <dbReference type="Proteomes" id="UP000030764"/>
    </source>
</evidence>
<keyword evidence="4 7" id="KW-0479">Metal-binding</keyword>
<sequence>MIQRSRRYSNSNTTTNILQALWLFSFLSHLFHNVGSAALVTFSHMRLSNASCAAASFPLAQMLANNRLCFSAAKHKSYVLLFRYVSQRFCRPVILGIETSCDDTGAAVVDREGNILGEDLFSQQSYSTRFGGVIPVFAKTQHELKIEAVVKNALQRSGLALQDVDAIAVTTRPGLPVCLRVGVDYAVKLCRLSNKPLIPIHHMAAHACVIRLLNRNAQLPFLALLLSGGHSILTLVQSVDNFLLLGSTLDIAPGEAFDKVARRMQLCHIKPENEEMSGGKLIETYAQGGDILAFEFPYPIRRRDCNFSYSGLASAAVRYIEKHEQASGCFIREDSAKVTNLCASFQHAVFRHIAKKLLRAMAYLEEKAIFSTNGKKQLVVSGGVASNSYFRRGFEYVCQCNGYELLLPPPSLCTDNGVMIAWLGVEKYIAGSDILQHFPDEYPVQARVPLGIDVGDDIVALSIAPSRLKLNVGFHSV</sequence>
<dbReference type="GO" id="GO:0002949">
    <property type="term" value="P:tRNA threonylcarbamoyladenosine modification"/>
    <property type="evidence" value="ECO:0007669"/>
    <property type="project" value="UniProtKB-UniRule"/>
</dbReference>
<protein>
    <recommendedName>
        <fullName evidence="1">N(6)-L-threonylcarbamoyladenine synthase</fullName>
        <ecNumber evidence="1">2.3.1.234</ecNumber>
    </recommendedName>
</protein>
<evidence type="ECO:0000256" key="6">
    <source>
        <dbReference type="ARBA" id="ARBA00048117"/>
    </source>
</evidence>
<dbReference type="GO" id="GO:0061711">
    <property type="term" value="F:tRNA N(6)-L-threonylcarbamoyladenine synthase activity"/>
    <property type="evidence" value="ECO:0007669"/>
    <property type="project" value="UniProtKB-EC"/>
</dbReference>
<dbReference type="InterPro" id="IPR043129">
    <property type="entry name" value="ATPase_NBD"/>
</dbReference>
<comment type="cofactor">
    <cofactor evidence="7">
        <name>a divalent metal cation</name>
        <dbReference type="ChEBI" id="CHEBI:60240"/>
    </cofactor>
    <text evidence="7">Binds 1 divalent metal cation per subunit.</text>
</comment>
<comment type="subunit">
    <text evidence="7">Homodimer.</text>
</comment>
<keyword evidence="7" id="KW-0496">Mitochondrion</keyword>
<comment type="catalytic activity">
    <reaction evidence="6 7">
        <text>L-threonylcarbamoyladenylate + adenosine(37) in tRNA = N(6)-L-threonylcarbamoyladenosine(37) in tRNA + AMP + H(+)</text>
        <dbReference type="Rhea" id="RHEA:37059"/>
        <dbReference type="Rhea" id="RHEA-COMP:10162"/>
        <dbReference type="Rhea" id="RHEA-COMP:10163"/>
        <dbReference type="ChEBI" id="CHEBI:15378"/>
        <dbReference type="ChEBI" id="CHEBI:73682"/>
        <dbReference type="ChEBI" id="CHEBI:74411"/>
        <dbReference type="ChEBI" id="CHEBI:74418"/>
        <dbReference type="ChEBI" id="CHEBI:456215"/>
        <dbReference type="EC" id="2.3.1.234"/>
    </reaction>
</comment>
<reference evidence="9 10" key="1">
    <citation type="journal article" date="2014" name="Nat. Genet.">
        <title>Genome and transcriptome of the porcine whipworm Trichuris suis.</title>
        <authorList>
            <person name="Jex A.R."/>
            <person name="Nejsum P."/>
            <person name="Schwarz E.M."/>
            <person name="Hu L."/>
            <person name="Young N.D."/>
            <person name="Hall R.S."/>
            <person name="Korhonen P.K."/>
            <person name="Liao S."/>
            <person name="Thamsborg S."/>
            <person name="Xia J."/>
            <person name="Xu P."/>
            <person name="Wang S."/>
            <person name="Scheerlinck J.P."/>
            <person name="Hofmann A."/>
            <person name="Sternberg P.W."/>
            <person name="Wang J."/>
            <person name="Gasser R.B."/>
        </authorList>
    </citation>
    <scope>NUCLEOTIDE SEQUENCE [LARGE SCALE GENOMIC DNA]</scope>
    <source>
        <strain evidence="9">DCEP-RM93M</strain>
    </source>
</reference>
<evidence type="ECO:0000256" key="2">
    <source>
        <dbReference type="ARBA" id="ARBA00022679"/>
    </source>
</evidence>
<evidence type="ECO:0000256" key="7">
    <source>
        <dbReference type="HAMAP-Rule" id="MF_03179"/>
    </source>
</evidence>
<dbReference type="PANTHER" id="PTHR11735:SF6">
    <property type="entry name" value="TRNA N6-ADENOSINE THREONYLCARBAMOYLTRANSFERASE, MITOCHONDRIAL"/>
    <property type="match status" value="1"/>
</dbReference>
<dbReference type="GO" id="GO:0046872">
    <property type="term" value="F:metal ion binding"/>
    <property type="evidence" value="ECO:0007669"/>
    <property type="project" value="UniProtKB-KW"/>
</dbReference>
<dbReference type="HAMAP" id="MF_01445">
    <property type="entry name" value="TsaD"/>
    <property type="match status" value="1"/>
</dbReference>
<dbReference type="SUPFAM" id="SSF53067">
    <property type="entry name" value="Actin-like ATPase domain"/>
    <property type="match status" value="1"/>
</dbReference>
<gene>
    <name evidence="9" type="ORF">M513_06135</name>
</gene>
<comment type="function">
    <text evidence="7">Required for the formation of a threonylcarbamoyl group on adenosine at position 37 (t(6)A37) in mitochondrial tRNAs that read codons beginning with adenine. Probably involved in the transfer of the threonylcarbamoyl moiety of threonylcarbamoyl-AMP (TC-AMP) to the N6 group of A37. Involved in mitochondrial genome maintenance.</text>
</comment>
<evidence type="ECO:0000256" key="3">
    <source>
        <dbReference type="ARBA" id="ARBA00022694"/>
    </source>
</evidence>
<organism evidence="9 10">
    <name type="scientific">Trichuris suis</name>
    <name type="common">pig whipworm</name>
    <dbReference type="NCBI Taxonomy" id="68888"/>
    <lineage>
        <taxon>Eukaryota</taxon>
        <taxon>Metazoa</taxon>
        <taxon>Ecdysozoa</taxon>
        <taxon>Nematoda</taxon>
        <taxon>Enoplea</taxon>
        <taxon>Dorylaimia</taxon>
        <taxon>Trichinellida</taxon>
        <taxon>Trichuridae</taxon>
        <taxon>Trichuris</taxon>
    </lineage>
</organism>
<dbReference type="EC" id="2.3.1.234" evidence="1"/>
<feature type="domain" description="Gcp-like" evidence="8">
    <location>
        <begin position="115"/>
        <end position="422"/>
    </location>
</feature>
<dbReference type="PRINTS" id="PR00789">
    <property type="entry name" value="OSIALOPTASE"/>
</dbReference>
<dbReference type="AlphaFoldDB" id="A0A085M723"/>
<dbReference type="InterPro" id="IPR000905">
    <property type="entry name" value="Gcp-like_dom"/>
</dbReference>
<evidence type="ECO:0000256" key="4">
    <source>
        <dbReference type="ARBA" id="ARBA00022723"/>
    </source>
</evidence>
<name>A0A085M723_9BILA</name>
<evidence type="ECO:0000313" key="9">
    <source>
        <dbReference type="EMBL" id="KFD53019.1"/>
    </source>
</evidence>